<evidence type="ECO:0000313" key="2">
    <source>
        <dbReference type="Proteomes" id="UP001558652"/>
    </source>
</evidence>
<protein>
    <submittedName>
        <fullName evidence="1">Uncharacterized protein</fullName>
    </submittedName>
</protein>
<dbReference type="AlphaFoldDB" id="A0ABD0YTF1"/>
<keyword evidence="2" id="KW-1185">Reference proteome</keyword>
<name>A0ABD0YTF1_9HEMI</name>
<dbReference type="Proteomes" id="UP001558652">
    <property type="component" value="Unassembled WGS sequence"/>
</dbReference>
<gene>
    <name evidence="1" type="ORF">AAG570_006217</name>
</gene>
<dbReference type="EMBL" id="JBFDAA010000002">
    <property type="protein sequence ID" value="KAL1139231.1"/>
    <property type="molecule type" value="Genomic_DNA"/>
</dbReference>
<proteinExistence type="predicted"/>
<comment type="caution">
    <text evidence="1">The sequence shown here is derived from an EMBL/GenBank/DDBJ whole genome shotgun (WGS) entry which is preliminary data.</text>
</comment>
<accession>A0ABD0YTF1</accession>
<reference evidence="1 2" key="1">
    <citation type="submission" date="2024-07" db="EMBL/GenBank/DDBJ databases">
        <title>Chromosome-level genome assembly of the water stick insect Ranatra chinensis (Heteroptera: Nepidae).</title>
        <authorList>
            <person name="Liu X."/>
        </authorList>
    </citation>
    <scope>NUCLEOTIDE SEQUENCE [LARGE SCALE GENOMIC DNA]</scope>
    <source>
        <strain evidence="1">Cailab_2021Rc</strain>
        <tissue evidence="1">Muscle</tissue>
    </source>
</reference>
<organism evidence="1 2">
    <name type="scientific">Ranatra chinensis</name>
    <dbReference type="NCBI Taxonomy" id="642074"/>
    <lineage>
        <taxon>Eukaryota</taxon>
        <taxon>Metazoa</taxon>
        <taxon>Ecdysozoa</taxon>
        <taxon>Arthropoda</taxon>
        <taxon>Hexapoda</taxon>
        <taxon>Insecta</taxon>
        <taxon>Pterygota</taxon>
        <taxon>Neoptera</taxon>
        <taxon>Paraneoptera</taxon>
        <taxon>Hemiptera</taxon>
        <taxon>Heteroptera</taxon>
        <taxon>Panheteroptera</taxon>
        <taxon>Nepomorpha</taxon>
        <taxon>Nepidae</taxon>
        <taxon>Ranatrinae</taxon>
        <taxon>Ranatra</taxon>
    </lineage>
</organism>
<evidence type="ECO:0000313" key="1">
    <source>
        <dbReference type="EMBL" id="KAL1139231.1"/>
    </source>
</evidence>
<sequence length="239" mass="26666">MTCAGGLSAKLHSPTCNGHPLAGATGWGNRRNPALSRQYGACGTSSAKTARFQDQERDTVTKSTVGGDTDHITTSCHDHCVAVAVPTSGHTKIYFRLKLALTARILFIRGCAIHFGELRHVTKWKDVQVSGEEIEYLLMHGLVGEYRRVSAEVSYWTRGEEMSRTWRRQQHTVRIPNNLKPYQFLRSIGFPEHDVVLQLERPAMKILLGEALREVGFPSNSRNNYLPSVSGDFFLPATL</sequence>